<dbReference type="GO" id="GO:0005635">
    <property type="term" value="C:nuclear envelope"/>
    <property type="evidence" value="ECO:0007669"/>
    <property type="project" value="TreeGrafter"/>
</dbReference>
<gene>
    <name evidence="1" type="ORF">HAZT_HAZT002589</name>
</gene>
<reference evidence="1" key="2">
    <citation type="journal article" date="2018" name="Environ. Sci. Technol.">
        <title>The Toxicogenome of Hyalella azteca: A Model for Sediment Ecotoxicology and Evolutionary Toxicology.</title>
        <authorList>
            <person name="Poynton H.C."/>
            <person name="Hasenbein S."/>
            <person name="Benoit J.B."/>
            <person name="Sepulveda M.S."/>
            <person name="Poelchau M.F."/>
            <person name="Hughes D.S.T."/>
            <person name="Murali S.C."/>
            <person name="Chen S."/>
            <person name="Glastad K.M."/>
            <person name="Goodisman M.A.D."/>
            <person name="Werren J.H."/>
            <person name="Vineis J.H."/>
            <person name="Bowen J.L."/>
            <person name="Friedrich M."/>
            <person name="Jones J."/>
            <person name="Robertson H.M."/>
            <person name="Feyereisen R."/>
            <person name="Mechler-Hickson A."/>
            <person name="Mathers N."/>
            <person name="Lee C.E."/>
            <person name="Colbourne J.K."/>
            <person name="Biales A."/>
            <person name="Johnston J.S."/>
            <person name="Wellborn G.A."/>
            <person name="Rosendale A.J."/>
            <person name="Cridge A.G."/>
            <person name="Munoz-Torres M.C."/>
            <person name="Bain P.A."/>
            <person name="Manny A.R."/>
            <person name="Major K.M."/>
            <person name="Lambert F.N."/>
            <person name="Vulpe C.D."/>
            <person name="Tuck P."/>
            <person name="Blalock B.J."/>
            <person name="Lin Y.Y."/>
            <person name="Smith M.E."/>
            <person name="Ochoa-Acuna H."/>
            <person name="Chen M.M."/>
            <person name="Childers C.P."/>
            <person name="Qu J."/>
            <person name="Dugan S."/>
            <person name="Lee S.L."/>
            <person name="Chao H."/>
            <person name="Dinh H."/>
            <person name="Han Y."/>
            <person name="Doddapaneni H."/>
            <person name="Worley K.C."/>
            <person name="Muzny D.M."/>
            <person name="Gibbs R.A."/>
            <person name="Richards S."/>
        </authorList>
    </citation>
    <scope>NUCLEOTIDE SEQUENCE</scope>
    <source>
        <strain evidence="1">HAZT.00-mixed</strain>
        <tissue evidence="1">Whole organism</tissue>
    </source>
</reference>
<dbReference type="SUPFAM" id="SSF48371">
    <property type="entry name" value="ARM repeat"/>
    <property type="match status" value="1"/>
</dbReference>
<organism evidence="1">
    <name type="scientific">Hyalella azteca</name>
    <name type="common">Amphipod</name>
    <dbReference type="NCBI Taxonomy" id="294128"/>
    <lineage>
        <taxon>Eukaryota</taxon>
        <taxon>Metazoa</taxon>
        <taxon>Ecdysozoa</taxon>
        <taxon>Arthropoda</taxon>
        <taxon>Crustacea</taxon>
        <taxon>Multicrustacea</taxon>
        <taxon>Malacostraca</taxon>
        <taxon>Eumalacostraca</taxon>
        <taxon>Peracarida</taxon>
        <taxon>Amphipoda</taxon>
        <taxon>Senticaudata</taxon>
        <taxon>Talitrida</taxon>
        <taxon>Talitroidea</taxon>
        <taxon>Hyalellidae</taxon>
        <taxon>Hyalella</taxon>
    </lineage>
</organism>
<dbReference type="GO" id="GO:0006606">
    <property type="term" value="P:protein import into nucleus"/>
    <property type="evidence" value="ECO:0007669"/>
    <property type="project" value="TreeGrafter"/>
</dbReference>
<dbReference type="InterPro" id="IPR016186">
    <property type="entry name" value="C-type_lectin-like/link_sf"/>
</dbReference>
<dbReference type="InterPro" id="IPR016187">
    <property type="entry name" value="CTDL_fold"/>
</dbReference>
<evidence type="ECO:0000313" key="1">
    <source>
        <dbReference type="EMBL" id="KAA0201317.1"/>
    </source>
</evidence>
<reference evidence="1" key="3">
    <citation type="submission" date="2019-06" db="EMBL/GenBank/DDBJ databases">
        <authorList>
            <person name="Poynton C."/>
            <person name="Hasenbein S."/>
            <person name="Benoit J.B."/>
            <person name="Sepulveda M.S."/>
            <person name="Poelchau M.F."/>
            <person name="Murali S.C."/>
            <person name="Chen S."/>
            <person name="Glastad K.M."/>
            <person name="Werren J.H."/>
            <person name="Vineis J.H."/>
            <person name="Bowen J.L."/>
            <person name="Friedrich M."/>
            <person name="Jones J."/>
            <person name="Robertson H.M."/>
            <person name="Feyereisen R."/>
            <person name="Mechler-Hickson A."/>
            <person name="Mathers N."/>
            <person name="Lee C.E."/>
            <person name="Colbourne J.K."/>
            <person name="Biales A."/>
            <person name="Johnston J.S."/>
            <person name="Wellborn G.A."/>
            <person name="Rosendale A.J."/>
            <person name="Cridge A.G."/>
            <person name="Munoz-Torres M.C."/>
            <person name="Bain P.A."/>
            <person name="Manny A.R."/>
            <person name="Major K.M."/>
            <person name="Lambert F.N."/>
            <person name="Vulpe C.D."/>
            <person name="Tuck P."/>
            <person name="Blalock B.J."/>
            <person name="Lin Y.-Y."/>
            <person name="Smith M.E."/>
            <person name="Ochoa-Acuna H."/>
            <person name="Chen M.-J.M."/>
            <person name="Childers C.P."/>
            <person name="Qu J."/>
            <person name="Dugan S."/>
            <person name="Lee S.L."/>
            <person name="Chao H."/>
            <person name="Dinh H."/>
            <person name="Han Y."/>
            <person name="Doddapaneni H."/>
            <person name="Worley K.C."/>
            <person name="Muzny D.M."/>
            <person name="Gibbs R.A."/>
            <person name="Richards S."/>
        </authorList>
    </citation>
    <scope>NUCLEOTIDE SEQUENCE</scope>
    <source>
        <strain evidence="1">HAZT.00-mixed</strain>
        <tissue evidence="1">Whole organism</tissue>
    </source>
</reference>
<dbReference type="InterPro" id="IPR011989">
    <property type="entry name" value="ARM-like"/>
</dbReference>
<dbReference type="AlphaFoldDB" id="A0A6A0H8J1"/>
<name>A0A6A0H8J1_HYAAZ</name>
<dbReference type="OrthoDB" id="431626at2759"/>
<dbReference type="EMBL" id="JQDR03005640">
    <property type="protein sequence ID" value="KAA0201317.1"/>
    <property type="molecule type" value="Genomic_DNA"/>
</dbReference>
<dbReference type="PANTHER" id="PTHR10997">
    <property type="entry name" value="IMPORTIN-7, 8, 11"/>
    <property type="match status" value="1"/>
</dbReference>
<dbReference type="GO" id="GO:0005829">
    <property type="term" value="C:cytosol"/>
    <property type="evidence" value="ECO:0007669"/>
    <property type="project" value="TreeGrafter"/>
</dbReference>
<dbReference type="InterPro" id="IPR016024">
    <property type="entry name" value="ARM-type_fold"/>
</dbReference>
<dbReference type="Gene3D" id="1.25.10.10">
    <property type="entry name" value="Leucine-rich Repeat Variant"/>
    <property type="match status" value="1"/>
</dbReference>
<proteinExistence type="predicted"/>
<sequence length="405" mass="44672">MLVTNVPRQMVEYLPDVLSFVWHSLTTSAHAYVSCTVNCREHAADAVNSDGEVLGFENLVYSLFEFVDALLHHKKHRDLILPSMADLIYYLILYMQLTEHQIETFNADADAYVEFEDDESFAYSVRASAVELLRVSAAEGATFPERIWESCVTNQTKIRANTALQQKSIAVSSERFCVALTIVNDWADLLCYDGGTCNLWGFDALSVGETEVNKTGACKMTAFLKRCVNPSQPTARRLFVGEGSFEKTCSNGYKYTCYDDGVVRLNDTARVKMTACGEHGFISTSLGCLLIVTTRLTYSAARQNCMDFGADLFYPNAAQDVTQLSSILAAYGDTCTSSGDFWFGATKFTGSFTWLSGRKVESIEISGFSAGSLELFGKGKADNHYKLSDDDCEATLASLCLATTF</sequence>
<accession>A0A6A0H8J1</accession>
<dbReference type="PANTHER" id="PTHR10997:SF9">
    <property type="entry name" value="IMPORTIN-9"/>
    <property type="match status" value="1"/>
</dbReference>
<reference evidence="1" key="1">
    <citation type="submission" date="2014-08" db="EMBL/GenBank/DDBJ databases">
        <authorList>
            <person name="Murali S."/>
            <person name="Richards S."/>
            <person name="Bandaranaike D."/>
            <person name="Bellair M."/>
            <person name="Blankenburg K."/>
            <person name="Chao H."/>
            <person name="Dinh H."/>
            <person name="Doddapaneni H."/>
            <person name="Dugan-Rocha S."/>
            <person name="Elkadiri S."/>
            <person name="Gnanaolivu R."/>
            <person name="Hughes D."/>
            <person name="Lee S."/>
            <person name="Li M."/>
            <person name="Ming W."/>
            <person name="Munidasa M."/>
            <person name="Muniz J."/>
            <person name="Nguyen L."/>
            <person name="Osuji N."/>
            <person name="Pu L.-L."/>
            <person name="Puazo M."/>
            <person name="Skinner E."/>
            <person name="Qu C."/>
            <person name="Quiroz J."/>
            <person name="Raj R."/>
            <person name="Weissenberger G."/>
            <person name="Xin Y."/>
            <person name="Zou X."/>
            <person name="Han Y."/>
            <person name="Worley K."/>
            <person name="Muzny D."/>
            <person name="Gibbs R."/>
        </authorList>
    </citation>
    <scope>NUCLEOTIDE SEQUENCE</scope>
    <source>
        <strain evidence="1">HAZT.00-mixed</strain>
        <tissue evidence="1">Whole organism</tissue>
    </source>
</reference>
<dbReference type="CDD" id="cd00037">
    <property type="entry name" value="CLECT"/>
    <property type="match status" value="1"/>
</dbReference>
<comment type="caution">
    <text evidence="1">The sequence shown here is derived from an EMBL/GenBank/DDBJ whole genome shotgun (WGS) entry which is preliminary data.</text>
</comment>
<protein>
    <submittedName>
        <fullName evidence="1">Uncharacterized protein</fullName>
    </submittedName>
</protein>
<dbReference type="Gene3D" id="3.10.100.10">
    <property type="entry name" value="Mannose-Binding Protein A, subunit A"/>
    <property type="match status" value="1"/>
</dbReference>
<dbReference type="SUPFAM" id="SSF56436">
    <property type="entry name" value="C-type lectin-like"/>
    <property type="match status" value="1"/>
</dbReference>
<dbReference type="Proteomes" id="UP000711488">
    <property type="component" value="Unassembled WGS sequence"/>
</dbReference>